<organism evidence="2 4">
    <name type="scientific">Acinetobacter wuhouensis</name>
    <dbReference type="NCBI Taxonomy" id="1879050"/>
    <lineage>
        <taxon>Bacteria</taxon>
        <taxon>Pseudomonadati</taxon>
        <taxon>Pseudomonadota</taxon>
        <taxon>Gammaproteobacteria</taxon>
        <taxon>Moraxellales</taxon>
        <taxon>Moraxellaceae</taxon>
        <taxon>Acinetobacter</taxon>
    </lineage>
</organism>
<name>A0A3G2SZI1_9GAMM</name>
<keyword evidence="5" id="KW-1185">Reference proteome</keyword>
<dbReference type="Gene3D" id="3.10.450.160">
    <property type="entry name" value="inner membrane protein cigr"/>
    <property type="match status" value="1"/>
</dbReference>
<dbReference type="Pfam" id="PF11776">
    <property type="entry name" value="RcnB"/>
    <property type="match status" value="1"/>
</dbReference>
<evidence type="ECO:0000313" key="2">
    <source>
        <dbReference type="EMBL" id="AYO53274.1"/>
    </source>
</evidence>
<evidence type="ECO:0000313" key="4">
    <source>
        <dbReference type="Proteomes" id="UP000279962"/>
    </source>
</evidence>
<accession>A0A3G2SZI1</accession>
<sequence>MKQILNFSLFALLLSGAYTTTWADGKDWGNYRSVERHQHQSPTRTYTYTDQYGRPMSEQVPIRPQNNRPYPNYPSYPHYPHQNYPDHGYPDRPYPVYPPQNGVTIIYNHQFPTQTTYSGNSYGYVNGNGTIKSSQYTLISDWRRYGLPDPQVGMHWVYENGRYVQIPNDR</sequence>
<dbReference type="EMBL" id="CP033133">
    <property type="protein sequence ID" value="AYO53274.1"/>
    <property type="molecule type" value="Genomic_DNA"/>
</dbReference>
<reference evidence="3 5" key="2">
    <citation type="submission" date="2019-02" db="EMBL/GenBank/DDBJ databases">
        <title>The Batch Genome Submission of Acinetobacter spp. strains.</title>
        <authorList>
            <person name="Qin J."/>
            <person name="Hu Y."/>
            <person name="Ye H."/>
            <person name="Wei L."/>
            <person name="Feng Y."/>
            <person name="Zong Z."/>
        </authorList>
    </citation>
    <scope>NUCLEOTIDE SEQUENCE [LARGE SCALE GENOMIC DNA]</scope>
    <source>
        <strain evidence="3 5">WCHAW060049</strain>
    </source>
</reference>
<reference evidence="2 4" key="1">
    <citation type="submission" date="2018-10" db="EMBL/GenBank/DDBJ databases">
        <title>The complete genome of Acinetobacter wuhouensis strain WCHAW010062.</title>
        <authorList>
            <person name="Hu Y."/>
            <person name="Long H."/>
            <person name="Feng Y."/>
            <person name="Zong Z."/>
        </authorList>
    </citation>
    <scope>NUCLEOTIDE SEQUENCE [LARGE SCALE GENOMIC DNA]</scope>
    <source>
        <strain evidence="2 4">WCHAW010062</strain>
    </source>
</reference>
<feature type="chain" id="PRO_5044593449" description="RcnB family protein" evidence="1">
    <location>
        <begin position="24"/>
        <end position="170"/>
    </location>
</feature>
<keyword evidence="1" id="KW-0732">Signal</keyword>
<dbReference type="EMBL" id="SGSQ01000007">
    <property type="protein sequence ID" value="RZG47519.1"/>
    <property type="molecule type" value="Genomic_DNA"/>
</dbReference>
<evidence type="ECO:0000313" key="3">
    <source>
        <dbReference type="EMBL" id="RZG47519.1"/>
    </source>
</evidence>
<dbReference type="InterPro" id="IPR024572">
    <property type="entry name" value="RcnB"/>
</dbReference>
<evidence type="ECO:0000313" key="5">
    <source>
        <dbReference type="Proteomes" id="UP000293863"/>
    </source>
</evidence>
<dbReference type="Proteomes" id="UP000279962">
    <property type="component" value="Chromosome"/>
</dbReference>
<gene>
    <name evidence="2" type="ORF">CDG68_06185</name>
    <name evidence="3" type="ORF">EXU28_06230</name>
</gene>
<proteinExistence type="predicted"/>
<dbReference type="Proteomes" id="UP000293863">
    <property type="component" value="Unassembled WGS sequence"/>
</dbReference>
<protein>
    <recommendedName>
        <fullName evidence="6">RcnB family protein</fullName>
    </recommendedName>
</protein>
<feature type="signal peptide" evidence="1">
    <location>
        <begin position="1"/>
        <end position="23"/>
    </location>
</feature>
<evidence type="ECO:0008006" key="6">
    <source>
        <dbReference type="Google" id="ProtNLM"/>
    </source>
</evidence>
<dbReference type="RefSeq" id="WP_087552711.1">
    <property type="nucleotide sequence ID" value="NZ_CP033133.1"/>
</dbReference>
<evidence type="ECO:0000256" key="1">
    <source>
        <dbReference type="SAM" id="SignalP"/>
    </source>
</evidence>
<dbReference type="AlphaFoldDB" id="A0A3G2SZI1"/>